<sequence length="44" mass="4784">MATRHMIAIGLSVPPADLVKLSSIARLELFDAVSYGVWKAVRTV</sequence>
<organism evidence="1 2">
    <name type="scientific">Mycobacterium kansasii</name>
    <dbReference type="NCBI Taxonomy" id="1768"/>
    <lineage>
        <taxon>Bacteria</taxon>
        <taxon>Bacillati</taxon>
        <taxon>Actinomycetota</taxon>
        <taxon>Actinomycetes</taxon>
        <taxon>Mycobacteriales</taxon>
        <taxon>Mycobacteriaceae</taxon>
        <taxon>Mycobacterium</taxon>
    </lineage>
</organism>
<reference evidence="1 2" key="1">
    <citation type="submission" date="2017-02" db="EMBL/GenBank/DDBJ databases">
        <title>Complete genome sequences of Mycobacterium kansasii strains isolated from rhesus macaques.</title>
        <authorList>
            <person name="Panda A."/>
            <person name="Nagaraj S."/>
            <person name="Zhao X."/>
            <person name="Tettelin H."/>
            <person name="Detolla L.J."/>
        </authorList>
    </citation>
    <scope>NUCLEOTIDE SEQUENCE [LARGE SCALE GENOMIC DNA]</scope>
    <source>
        <strain evidence="1 2">11-3469</strain>
    </source>
</reference>
<evidence type="ECO:0000313" key="1">
    <source>
        <dbReference type="EMBL" id="OOK84348.1"/>
    </source>
</evidence>
<accession>A0A1V3XZ61</accession>
<evidence type="ECO:0000313" key="2">
    <source>
        <dbReference type="Proteomes" id="UP000188532"/>
    </source>
</evidence>
<dbReference type="AlphaFoldDB" id="A0A1V3XZ61"/>
<dbReference type="Proteomes" id="UP000188532">
    <property type="component" value="Unassembled WGS sequence"/>
</dbReference>
<protein>
    <submittedName>
        <fullName evidence="1">Uncharacterized protein</fullName>
    </submittedName>
</protein>
<comment type="caution">
    <text evidence="1">The sequence shown here is derived from an EMBL/GenBank/DDBJ whole genome shotgun (WGS) entry which is preliminary data.</text>
</comment>
<dbReference type="EMBL" id="MVBN01000001">
    <property type="protein sequence ID" value="OOK84348.1"/>
    <property type="molecule type" value="Genomic_DNA"/>
</dbReference>
<proteinExistence type="predicted"/>
<gene>
    <name evidence="1" type="ORF">BZL29_0293</name>
</gene>
<name>A0A1V3XZ61_MYCKA</name>